<dbReference type="InterPro" id="IPR011527">
    <property type="entry name" value="ABC1_TM_dom"/>
</dbReference>
<evidence type="ECO:0000259" key="9">
    <source>
        <dbReference type="PROSITE" id="PS50929"/>
    </source>
</evidence>
<evidence type="ECO:0000259" key="8">
    <source>
        <dbReference type="PROSITE" id="PS50893"/>
    </source>
</evidence>
<feature type="domain" description="ABC transmembrane type-1" evidence="9">
    <location>
        <begin position="39"/>
        <end position="320"/>
    </location>
</feature>
<keyword evidence="3" id="KW-0547">Nucleotide-binding</keyword>
<dbReference type="Gene3D" id="3.40.50.300">
    <property type="entry name" value="P-loop containing nucleotide triphosphate hydrolases"/>
    <property type="match status" value="1"/>
</dbReference>
<dbReference type="Pfam" id="PF00005">
    <property type="entry name" value="ABC_tran"/>
    <property type="match status" value="1"/>
</dbReference>
<dbReference type="PANTHER" id="PTHR24221">
    <property type="entry name" value="ATP-BINDING CASSETTE SUB-FAMILY B"/>
    <property type="match status" value="1"/>
</dbReference>
<evidence type="ECO:0000256" key="1">
    <source>
        <dbReference type="ARBA" id="ARBA00004651"/>
    </source>
</evidence>
<dbReference type="PROSITE" id="PS50929">
    <property type="entry name" value="ABC_TM1F"/>
    <property type="match status" value="1"/>
</dbReference>
<reference evidence="10" key="2">
    <citation type="journal article" date="2021" name="PeerJ">
        <title>Extensive microbial diversity within the chicken gut microbiome revealed by metagenomics and culture.</title>
        <authorList>
            <person name="Gilroy R."/>
            <person name="Ravi A."/>
            <person name="Getino M."/>
            <person name="Pursley I."/>
            <person name="Horton D.L."/>
            <person name="Alikhan N.F."/>
            <person name="Baker D."/>
            <person name="Gharbi K."/>
            <person name="Hall N."/>
            <person name="Watson M."/>
            <person name="Adriaenssens E.M."/>
            <person name="Foster-Nyarko E."/>
            <person name="Jarju S."/>
            <person name="Secka A."/>
            <person name="Antonio M."/>
            <person name="Oren A."/>
            <person name="Chaudhuri R.R."/>
            <person name="La Ragione R."/>
            <person name="Hildebrand F."/>
            <person name="Pallen M.J."/>
        </authorList>
    </citation>
    <scope>NUCLEOTIDE SEQUENCE</scope>
    <source>
        <strain evidence="10">ChiHecec2B26-709</strain>
    </source>
</reference>
<feature type="transmembrane region" description="Helical" evidence="7">
    <location>
        <begin position="152"/>
        <end position="171"/>
    </location>
</feature>
<organism evidence="10 11">
    <name type="scientific">Candidatus Cryptobacteroides merdipullorum</name>
    <dbReference type="NCBI Taxonomy" id="2840771"/>
    <lineage>
        <taxon>Bacteria</taxon>
        <taxon>Pseudomonadati</taxon>
        <taxon>Bacteroidota</taxon>
        <taxon>Bacteroidia</taxon>
        <taxon>Bacteroidales</taxon>
        <taxon>Candidatus Cryptobacteroides</taxon>
    </lineage>
</organism>
<dbReference type="Proteomes" id="UP000886881">
    <property type="component" value="Unassembled WGS sequence"/>
</dbReference>
<dbReference type="EMBL" id="DVLC01000033">
    <property type="protein sequence ID" value="HIT46550.1"/>
    <property type="molecule type" value="Genomic_DNA"/>
</dbReference>
<accession>A0A9D1GN18</accession>
<dbReference type="InterPro" id="IPR039421">
    <property type="entry name" value="Type_1_exporter"/>
</dbReference>
<evidence type="ECO:0000256" key="3">
    <source>
        <dbReference type="ARBA" id="ARBA00022741"/>
    </source>
</evidence>
<sequence>MTAGKRNTKDGTEARRRSGAAAYLHWFWHATAGQRLALLASMLTNLAGVALSLFFVYVCKTLIDIATGDSGRGLLPWSLILLCTMAAQTGASLLRTRLSAQTDIRVKNSLRLRLFSRLICVYQGGRGERHSGDITNRLEEDVRVISDCISNVLPALLAACLKFIAAFFFLLALGGSLAWAVVGIMPVAVILSKIFFRRLRRLTRDIRDTDSRVQSHLQENLQHSTLIQTLEQEDRASSGLYRLQSGLYDDVMRRTRFTVVSRTIISLAFAAGYATAFLWGVNGLMAGAVSFGSMTAFLQLVGQIQRPVLDLSSYIPSMVHAAASVDRLVELEDGESQTQADPIHLESPAGIRMDNVSFRYPDGDRLVLDNFSHDFRPGSRTAIVGETGAGKSTLIRLMLALLKPQKGSVILYDGATCATASAATRCNLTYVPQGNSLLSGSIRDNLLLGDPEADEARMNEALRIAAAEFVHELPEGLDTPCSESGGGLSEGQAQRIAIARALLRRGSILLLDEFSSSLDPDTETRLMENLNGALPGRTMIFITHRRKITEYCDETIELQAADRRQERGGLADGPATNSA</sequence>
<dbReference type="InterPro" id="IPR003439">
    <property type="entry name" value="ABC_transporter-like_ATP-bd"/>
</dbReference>
<dbReference type="SUPFAM" id="SSF90123">
    <property type="entry name" value="ABC transporter transmembrane region"/>
    <property type="match status" value="1"/>
</dbReference>
<evidence type="ECO:0000313" key="11">
    <source>
        <dbReference type="Proteomes" id="UP000886881"/>
    </source>
</evidence>
<dbReference type="GO" id="GO:0005886">
    <property type="term" value="C:plasma membrane"/>
    <property type="evidence" value="ECO:0007669"/>
    <property type="project" value="UniProtKB-SubCell"/>
</dbReference>
<dbReference type="AlphaFoldDB" id="A0A9D1GN18"/>
<dbReference type="InterPro" id="IPR027417">
    <property type="entry name" value="P-loop_NTPase"/>
</dbReference>
<feature type="transmembrane region" description="Helical" evidence="7">
    <location>
        <begin position="77"/>
        <end position="94"/>
    </location>
</feature>
<dbReference type="InterPro" id="IPR036640">
    <property type="entry name" value="ABC1_TM_sf"/>
</dbReference>
<proteinExistence type="predicted"/>
<protein>
    <submittedName>
        <fullName evidence="10">ABC transporter ATP-binding protein</fullName>
    </submittedName>
</protein>
<name>A0A9D1GN18_9BACT</name>
<feature type="domain" description="ABC transporter" evidence="8">
    <location>
        <begin position="351"/>
        <end position="579"/>
    </location>
</feature>
<evidence type="ECO:0000256" key="4">
    <source>
        <dbReference type="ARBA" id="ARBA00022840"/>
    </source>
</evidence>
<dbReference type="PANTHER" id="PTHR24221:SF654">
    <property type="entry name" value="ATP-BINDING CASSETTE SUB-FAMILY B MEMBER 6"/>
    <property type="match status" value="1"/>
</dbReference>
<keyword evidence="6 7" id="KW-0472">Membrane</keyword>
<dbReference type="Pfam" id="PF00664">
    <property type="entry name" value="ABC_membrane"/>
    <property type="match status" value="1"/>
</dbReference>
<evidence type="ECO:0000313" key="10">
    <source>
        <dbReference type="EMBL" id="HIT46550.1"/>
    </source>
</evidence>
<comment type="subcellular location">
    <subcellularLocation>
        <location evidence="1">Cell membrane</location>
        <topology evidence="1">Multi-pass membrane protein</topology>
    </subcellularLocation>
</comment>
<comment type="caution">
    <text evidence="10">The sequence shown here is derived from an EMBL/GenBank/DDBJ whole genome shotgun (WGS) entry which is preliminary data.</text>
</comment>
<dbReference type="GO" id="GO:0034040">
    <property type="term" value="F:ATPase-coupled lipid transmembrane transporter activity"/>
    <property type="evidence" value="ECO:0007669"/>
    <property type="project" value="TreeGrafter"/>
</dbReference>
<gene>
    <name evidence="10" type="ORF">IAC35_01680</name>
</gene>
<dbReference type="CDD" id="cd07346">
    <property type="entry name" value="ABC_6TM_exporters"/>
    <property type="match status" value="1"/>
</dbReference>
<reference evidence="10" key="1">
    <citation type="submission" date="2020-10" db="EMBL/GenBank/DDBJ databases">
        <authorList>
            <person name="Gilroy R."/>
        </authorList>
    </citation>
    <scope>NUCLEOTIDE SEQUENCE</scope>
    <source>
        <strain evidence="10">ChiHecec2B26-709</strain>
    </source>
</reference>
<dbReference type="InterPro" id="IPR003593">
    <property type="entry name" value="AAA+_ATPase"/>
</dbReference>
<dbReference type="GO" id="GO:0140359">
    <property type="term" value="F:ABC-type transporter activity"/>
    <property type="evidence" value="ECO:0007669"/>
    <property type="project" value="InterPro"/>
</dbReference>
<feature type="transmembrane region" description="Helical" evidence="7">
    <location>
        <begin position="177"/>
        <end position="196"/>
    </location>
</feature>
<feature type="transmembrane region" description="Helical" evidence="7">
    <location>
        <begin position="259"/>
        <end position="278"/>
    </location>
</feature>
<evidence type="ECO:0000256" key="5">
    <source>
        <dbReference type="ARBA" id="ARBA00022989"/>
    </source>
</evidence>
<dbReference type="PROSITE" id="PS50893">
    <property type="entry name" value="ABC_TRANSPORTER_2"/>
    <property type="match status" value="1"/>
</dbReference>
<keyword evidence="4 10" id="KW-0067">ATP-binding</keyword>
<dbReference type="SMART" id="SM00382">
    <property type="entry name" value="AAA"/>
    <property type="match status" value="1"/>
</dbReference>
<evidence type="ECO:0000256" key="6">
    <source>
        <dbReference type="ARBA" id="ARBA00023136"/>
    </source>
</evidence>
<dbReference type="Gene3D" id="1.20.1560.10">
    <property type="entry name" value="ABC transporter type 1, transmembrane domain"/>
    <property type="match status" value="1"/>
</dbReference>
<dbReference type="GO" id="GO:0016887">
    <property type="term" value="F:ATP hydrolysis activity"/>
    <property type="evidence" value="ECO:0007669"/>
    <property type="project" value="InterPro"/>
</dbReference>
<evidence type="ECO:0000256" key="7">
    <source>
        <dbReference type="SAM" id="Phobius"/>
    </source>
</evidence>
<feature type="transmembrane region" description="Helical" evidence="7">
    <location>
        <begin position="36"/>
        <end position="57"/>
    </location>
</feature>
<dbReference type="SUPFAM" id="SSF52540">
    <property type="entry name" value="P-loop containing nucleoside triphosphate hydrolases"/>
    <property type="match status" value="1"/>
</dbReference>
<keyword evidence="5 7" id="KW-1133">Transmembrane helix</keyword>
<dbReference type="GO" id="GO:0005524">
    <property type="term" value="F:ATP binding"/>
    <property type="evidence" value="ECO:0007669"/>
    <property type="project" value="UniProtKB-KW"/>
</dbReference>
<keyword evidence="2 7" id="KW-0812">Transmembrane</keyword>
<evidence type="ECO:0000256" key="2">
    <source>
        <dbReference type="ARBA" id="ARBA00022692"/>
    </source>
</evidence>